<keyword evidence="3" id="KW-1133">Transmembrane helix</keyword>
<feature type="domain" description="Calcineurin-like phosphoesterase" evidence="4">
    <location>
        <begin position="80"/>
        <end position="296"/>
    </location>
</feature>
<dbReference type="InterPro" id="IPR008334">
    <property type="entry name" value="5'-Nucleotdase_C"/>
</dbReference>
<feature type="region of interest" description="Disordered" evidence="2">
    <location>
        <begin position="750"/>
        <end position="788"/>
    </location>
</feature>
<dbReference type="InterPro" id="IPR029052">
    <property type="entry name" value="Metallo-depent_PP-like"/>
</dbReference>
<dbReference type="Proteomes" id="UP000287857">
    <property type="component" value="Unassembled WGS sequence"/>
</dbReference>
<dbReference type="PRINTS" id="PR01607">
    <property type="entry name" value="APYRASEFAMLY"/>
</dbReference>
<feature type="compositionally biased region" description="Low complexity" evidence="2">
    <location>
        <begin position="55"/>
        <end position="69"/>
    </location>
</feature>
<proteinExistence type="predicted"/>
<dbReference type="InterPro" id="IPR036907">
    <property type="entry name" value="5'-Nucleotdase_C_sf"/>
</dbReference>
<dbReference type="Pfam" id="PF02872">
    <property type="entry name" value="5_nucleotid_C"/>
    <property type="match status" value="1"/>
</dbReference>
<dbReference type="GO" id="GO:0008253">
    <property type="term" value="F:5'-nucleotidase activity"/>
    <property type="evidence" value="ECO:0007669"/>
    <property type="project" value="TreeGrafter"/>
</dbReference>
<dbReference type="PANTHER" id="PTHR11575:SF24">
    <property type="entry name" value="5'-NUCLEOTIDASE"/>
    <property type="match status" value="1"/>
</dbReference>
<dbReference type="Gene3D" id="1.20.1270.70">
    <property type="entry name" value="Designed single chain three-helix bundle"/>
    <property type="match status" value="2"/>
</dbReference>
<dbReference type="PANTHER" id="PTHR11575">
    <property type="entry name" value="5'-NUCLEOTIDASE-RELATED"/>
    <property type="match status" value="1"/>
</dbReference>
<dbReference type="GO" id="GO:0009166">
    <property type="term" value="P:nucleotide catabolic process"/>
    <property type="evidence" value="ECO:0007669"/>
    <property type="project" value="InterPro"/>
</dbReference>
<sequence>MEKLFNKNLFKKVTIGLISFAALGGIFSEAGHAETITSTTSISQSTTTAKNSSPTVTMTTKASETTTGTSEVKEPISNVKIMHTNDMHGRLEYIEDKYSPSIGMGRVKTFKDSQKPTLLVDAGDAMQGLPISNLTKGMDMVKAMNAVGYDAMTLGNHEFDFGLDTALAYKDKLNFPIVSANVFYKDGTRPFNSYTIVEKDVNGHNKSFALIGLTTPETSVKTHPKNVEKIMFKKPAPVAIETIKEIGDKADYFVFMTHLGVDETTLEDETSTYLAKQLAAAYPEKQIVIADGHSHTALPNGQKEGNVLIGQTGNHLNNVGMMTVAGEGKNTVKEAKLHPFSELKSLTPDPKVEAIVQEAKANFDSEMSKVVLKNNPVVLNGERDNVRSRETNLGNMIGDALYYYGQTGFNEPTDFAVMNGGGIRQSIDSGEVTKGDIIGVMPFGNTVSQIKVSGNTIYNMFEHSLRSIHVMDDQNKVVLDEKGLPKLGANGGFLQVSNSIKVAYDSNLPGTNTETGVVGKRVLSIKIKDRSGKFIDVPRNSTTMYNMATNDFLAAAGDGYSMLGGQKEEGPSMDQIFSDFLQAIGGEAESNIKNIAEQHYKLTDYSNQFPYERIVPTKQTVTTETDKSLAKRIKELEKLSKNDYTANSWQTFETELMAGKTALASGDKNSIDEALKKLTDIEKNTLISTKDLSTLVAKEKQKQEKDYTSVSWQAFKKALSEAEELLARSQDVKEIITTEMINETQKKLAQSSEKLVQQTPVTSDTSKTNPTIPKTGGNTASGGSTNKVNNTVSKLLPKTNEQASQAGIAGLIILGVTGVIYYWKKQTDHAA</sequence>
<feature type="compositionally biased region" description="Low complexity" evidence="2">
    <location>
        <begin position="775"/>
        <end position="786"/>
    </location>
</feature>
<dbReference type="GO" id="GO:0046872">
    <property type="term" value="F:metal ion binding"/>
    <property type="evidence" value="ECO:0007669"/>
    <property type="project" value="InterPro"/>
</dbReference>
<dbReference type="GO" id="GO:0030288">
    <property type="term" value="C:outer membrane-bounded periplasmic space"/>
    <property type="evidence" value="ECO:0007669"/>
    <property type="project" value="TreeGrafter"/>
</dbReference>
<dbReference type="InterPro" id="IPR006146">
    <property type="entry name" value="5'-Nucleotdase_CS"/>
</dbReference>
<evidence type="ECO:0000259" key="4">
    <source>
        <dbReference type="Pfam" id="PF00149"/>
    </source>
</evidence>
<dbReference type="Pfam" id="PF00149">
    <property type="entry name" value="Metallophos"/>
    <property type="match status" value="1"/>
</dbReference>
<dbReference type="GO" id="GO:0008768">
    <property type="term" value="F:UDP-sugar diphosphatase activity"/>
    <property type="evidence" value="ECO:0007669"/>
    <property type="project" value="TreeGrafter"/>
</dbReference>
<reference evidence="6 7" key="1">
    <citation type="submission" date="2017-05" db="EMBL/GenBank/DDBJ databases">
        <title>Vagococcus spp. assemblies.</title>
        <authorList>
            <person name="Gulvik C.A."/>
        </authorList>
    </citation>
    <scope>NUCLEOTIDE SEQUENCE [LARGE SCALE GENOMIC DNA]</scope>
    <source>
        <strain evidence="6 7">SS1995</strain>
    </source>
</reference>
<gene>
    <name evidence="6" type="ORF">CBF37_11330</name>
</gene>
<dbReference type="PROSITE" id="PS00786">
    <property type="entry name" value="5_NUCLEOTIDASE_2"/>
    <property type="match status" value="1"/>
</dbReference>
<dbReference type="OrthoDB" id="9801679at2"/>
<feature type="transmembrane region" description="Helical" evidence="3">
    <location>
        <begin position="803"/>
        <end position="823"/>
    </location>
</feature>
<dbReference type="InterPro" id="IPR004843">
    <property type="entry name" value="Calcineurin-like_PHP"/>
</dbReference>
<dbReference type="Gene3D" id="3.90.780.10">
    <property type="entry name" value="5'-Nucleotidase, C-terminal domain"/>
    <property type="match status" value="1"/>
</dbReference>
<keyword evidence="3" id="KW-0472">Membrane</keyword>
<dbReference type="SUPFAM" id="SSF56300">
    <property type="entry name" value="Metallo-dependent phosphatases"/>
    <property type="match status" value="1"/>
</dbReference>
<feature type="compositionally biased region" description="Polar residues" evidence="2">
    <location>
        <begin position="750"/>
        <end position="772"/>
    </location>
</feature>
<keyword evidence="1" id="KW-0732">Signal</keyword>
<evidence type="ECO:0000259" key="5">
    <source>
        <dbReference type="Pfam" id="PF02872"/>
    </source>
</evidence>
<organism evidence="6 7">
    <name type="scientific">Vagococcus vulneris</name>
    <dbReference type="NCBI Taxonomy" id="1977869"/>
    <lineage>
        <taxon>Bacteria</taxon>
        <taxon>Bacillati</taxon>
        <taxon>Bacillota</taxon>
        <taxon>Bacilli</taxon>
        <taxon>Lactobacillales</taxon>
        <taxon>Enterococcaceae</taxon>
        <taxon>Vagococcus</taxon>
    </lineage>
</organism>
<evidence type="ECO:0000256" key="1">
    <source>
        <dbReference type="ARBA" id="ARBA00022729"/>
    </source>
</evidence>
<feature type="region of interest" description="Disordered" evidence="2">
    <location>
        <begin position="43"/>
        <end position="70"/>
    </location>
</feature>
<evidence type="ECO:0000256" key="3">
    <source>
        <dbReference type="SAM" id="Phobius"/>
    </source>
</evidence>
<protein>
    <recommendedName>
        <fullName evidence="8">Bifunctional metallophosphatase/5'-nucleotidase</fullName>
    </recommendedName>
</protein>
<evidence type="ECO:0000313" key="6">
    <source>
        <dbReference type="EMBL" id="RST95805.1"/>
    </source>
</evidence>
<keyword evidence="7" id="KW-1185">Reference proteome</keyword>
<dbReference type="InterPro" id="IPR006179">
    <property type="entry name" value="5_nucleotidase/apyrase"/>
</dbReference>
<comment type="caution">
    <text evidence="6">The sequence shown here is derived from an EMBL/GenBank/DDBJ whole genome shotgun (WGS) entry which is preliminary data.</text>
</comment>
<dbReference type="Gene3D" id="3.60.21.10">
    <property type="match status" value="1"/>
</dbReference>
<keyword evidence="3" id="KW-0812">Transmembrane</keyword>
<evidence type="ECO:0000256" key="2">
    <source>
        <dbReference type="SAM" id="MobiDB-lite"/>
    </source>
</evidence>
<dbReference type="GO" id="GO:0000166">
    <property type="term" value="F:nucleotide binding"/>
    <property type="evidence" value="ECO:0007669"/>
    <property type="project" value="InterPro"/>
</dbReference>
<dbReference type="EMBL" id="NGJS01000030">
    <property type="protein sequence ID" value="RST95805.1"/>
    <property type="molecule type" value="Genomic_DNA"/>
</dbReference>
<evidence type="ECO:0008006" key="8">
    <source>
        <dbReference type="Google" id="ProtNLM"/>
    </source>
</evidence>
<dbReference type="AlphaFoldDB" id="A0A429ZQ50"/>
<evidence type="ECO:0000313" key="7">
    <source>
        <dbReference type="Proteomes" id="UP000287857"/>
    </source>
</evidence>
<name>A0A429ZQ50_9ENTE</name>
<accession>A0A429ZQ50</accession>
<dbReference type="SUPFAM" id="SSF55816">
    <property type="entry name" value="5'-nucleotidase (syn. UDP-sugar hydrolase), C-terminal domain"/>
    <property type="match status" value="1"/>
</dbReference>
<dbReference type="PROSITE" id="PS00785">
    <property type="entry name" value="5_NUCLEOTIDASE_1"/>
    <property type="match status" value="1"/>
</dbReference>
<feature type="domain" description="5'-Nucleotidase C-terminal" evidence="5">
    <location>
        <begin position="380"/>
        <end position="563"/>
    </location>
</feature>